<sequence>MTETTLDARGLSCPLPVLKANRALRTMPEGARLRVLTTDRASITDFQVFCRETGHALVAFTDQNGIYAFTIKRRTESPNAPQAERS</sequence>
<accession>A0A4Y3TSF5</accession>
<dbReference type="AlphaFoldDB" id="A0A4Y3TSF5"/>
<proteinExistence type="inferred from homology"/>
<dbReference type="RefSeq" id="WP_141374586.1">
    <property type="nucleotide sequence ID" value="NZ_BAPL01000017.1"/>
</dbReference>
<evidence type="ECO:0000259" key="2">
    <source>
        <dbReference type="PROSITE" id="PS01148"/>
    </source>
</evidence>
<dbReference type="InterPro" id="IPR001455">
    <property type="entry name" value="TusA-like"/>
</dbReference>
<dbReference type="PANTHER" id="PTHR33279">
    <property type="entry name" value="SULFUR CARRIER PROTEIN YEDF-RELATED"/>
    <property type="match status" value="1"/>
</dbReference>
<gene>
    <name evidence="3" type="ORF">APE01nite_04710</name>
</gene>
<name>A0A4Y3TSF5_9PROT</name>
<dbReference type="Proteomes" id="UP000317730">
    <property type="component" value="Unassembled WGS sequence"/>
</dbReference>
<dbReference type="OrthoDB" id="9797551at2"/>
<protein>
    <recommendedName>
        <fullName evidence="2">UPF0033 domain-containing protein</fullName>
    </recommendedName>
</protein>
<dbReference type="SUPFAM" id="SSF64307">
    <property type="entry name" value="SirA-like"/>
    <property type="match status" value="1"/>
</dbReference>
<feature type="domain" description="UPF0033" evidence="2">
    <location>
        <begin position="6"/>
        <end position="30"/>
    </location>
</feature>
<evidence type="ECO:0000256" key="1">
    <source>
        <dbReference type="ARBA" id="ARBA00008984"/>
    </source>
</evidence>
<evidence type="ECO:0000313" key="3">
    <source>
        <dbReference type="EMBL" id="GEB84674.1"/>
    </source>
</evidence>
<dbReference type="Gene3D" id="3.30.110.40">
    <property type="entry name" value="TusA-like domain"/>
    <property type="match status" value="1"/>
</dbReference>
<dbReference type="PROSITE" id="PS01148">
    <property type="entry name" value="UPF0033"/>
    <property type="match status" value="1"/>
</dbReference>
<keyword evidence="4" id="KW-1185">Reference proteome</keyword>
<dbReference type="InterPro" id="IPR036868">
    <property type="entry name" value="TusA-like_sf"/>
</dbReference>
<comment type="caution">
    <text evidence="3">The sequence shown here is derived from an EMBL/GenBank/DDBJ whole genome shotgun (WGS) entry which is preliminary data.</text>
</comment>
<dbReference type="CDD" id="cd00291">
    <property type="entry name" value="SirA_YedF_YeeD"/>
    <property type="match status" value="1"/>
</dbReference>
<comment type="similarity">
    <text evidence="1">Belongs to the sulfur carrier protein TusA family.</text>
</comment>
<reference evidence="3 4" key="1">
    <citation type="submission" date="2019-06" db="EMBL/GenBank/DDBJ databases">
        <title>Whole genome shotgun sequence of Acetobacter peroxydans NBRC 13755.</title>
        <authorList>
            <person name="Hosoyama A."/>
            <person name="Uohara A."/>
            <person name="Ohji S."/>
            <person name="Ichikawa N."/>
        </authorList>
    </citation>
    <scope>NUCLEOTIDE SEQUENCE [LARGE SCALE GENOMIC DNA]</scope>
    <source>
        <strain evidence="3 4">NBRC 13755</strain>
    </source>
</reference>
<dbReference type="EMBL" id="BJMV01000001">
    <property type="protein sequence ID" value="GEB84674.1"/>
    <property type="molecule type" value="Genomic_DNA"/>
</dbReference>
<evidence type="ECO:0000313" key="4">
    <source>
        <dbReference type="Proteomes" id="UP000317730"/>
    </source>
</evidence>
<dbReference type="Pfam" id="PF01206">
    <property type="entry name" value="TusA"/>
    <property type="match status" value="1"/>
</dbReference>
<dbReference type="PANTHER" id="PTHR33279:SF6">
    <property type="entry name" value="SULFUR CARRIER PROTEIN YEDF-RELATED"/>
    <property type="match status" value="1"/>
</dbReference>
<organism evidence="3 4">
    <name type="scientific">Acetobacter peroxydans</name>
    <dbReference type="NCBI Taxonomy" id="104098"/>
    <lineage>
        <taxon>Bacteria</taxon>
        <taxon>Pseudomonadati</taxon>
        <taxon>Pseudomonadota</taxon>
        <taxon>Alphaproteobacteria</taxon>
        <taxon>Acetobacterales</taxon>
        <taxon>Acetobacteraceae</taxon>
        <taxon>Acetobacter</taxon>
    </lineage>
</organism>